<dbReference type="Proteomes" id="UP000229916">
    <property type="component" value="Unassembled WGS sequence"/>
</dbReference>
<evidence type="ECO:0008006" key="3">
    <source>
        <dbReference type="Google" id="ProtNLM"/>
    </source>
</evidence>
<evidence type="ECO:0000313" key="2">
    <source>
        <dbReference type="Proteomes" id="UP000229916"/>
    </source>
</evidence>
<dbReference type="AlphaFoldDB" id="A0A2M7APS0"/>
<protein>
    <recommendedName>
        <fullName evidence="3">ASCH domain-containing protein</fullName>
    </recommendedName>
</protein>
<sequence length="127" mass="15048">MKHLAIFDKKTIQKIFSGKKTMDIRLSRRKVLPFGHISSGDKILIKETGGKVLGEFNAARVISYDNLDSIQLEKVKRDYNRFIKMDSLFWHEREDSKYGTIIFIDKVQPVLIPMFFKKRDRRPWMVL</sequence>
<reference evidence="2" key="1">
    <citation type="submission" date="2017-09" db="EMBL/GenBank/DDBJ databases">
        <title>Depth-based differentiation of microbial function through sediment-hosted aquifers and enrichment of novel symbionts in the deep terrestrial subsurface.</title>
        <authorList>
            <person name="Probst A.J."/>
            <person name="Ladd B."/>
            <person name="Jarett J.K."/>
            <person name="Geller-Mcgrath D.E."/>
            <person name="Sieber C.M.K."/>
            <person name="Emerson J.B."/>
            <person name="Anantharaman K."/>
            <person name="Thomas B.C."/>
            <person name="Malmstrom R."/>
            <person name="Stieglmeier M."/>
            <person name="Klingl A."/>
            <person name="Woyke T."/>
            <person name="Ryan C.M."/>
            <person name="Banfield J.F."/>
        </authorList>
    </citation>
    <scope>NUCLEOTIDE SEQUENCE [LARGE SCALE GENOMIC DNA]</scope>
</reference>
<dbReference type="EMBL" id="PEWD01000003">
    <property type="protein sequence ID" value="PIU69365.1"/>
    <property type="molecule type" value="Genomic_DNA"/>
</dbReference>
<gene>
    <name evidence="1" type="ORF">COS81_00145</name>
</gene>
<dbReference type="InterPro" id="IPR015947">
    <property type="entry name" value="PUA-like_sf"/>
</dbReference>
<organism evidence="1 2">
    <name type="scientific">candidate division WWE3 bacterium CG06_land_8_20_14_3_00_42_16</name>
    <dbReference type="NCBI Taxonomy" id="1975083"/>
    <lineage>
        <taxon>Bacteria</taxon>
        <taxon>Katanobacteria</taxon>
    </lineage>
</organism>
<proteinExistence type="predicted"/>
<dbReference type="SUPFAM" id="SSF88697">
    <property type="entry name" value="PUA domain-like"/>
    <property type="match status" value="1"/>
</dbReference>
<name>A0A2M7APS0_UNCKA</name>
<accession>A0A2M7APS0</accession>
<evidence type="ECO:0000313" key="1">
    <source>
        <dbReference type="EMBL" id="PIU69365.1"/>
    </source>
</evidence>
<comment type="caution">
    <text evidence="1">The sequence shown here is derived from an EMBL/GenBank/DDBJ whole genome shotgun (WGS) entry which is preliminary data.</text>
</comment>